<proteinExistence type="predicted"/>
<gene>
    <name evidence="1" type="ORF">FYL25_09700</name>
</gene>
<dbReference type="EMBL" id="VSUB01000017">
    <property type="protein sequence ID" value="MYY65662.1"/>
    <property type="molecule type" value="Genomic_DNA"/>
</dbReference>
<dbReference type="RefSeq" id="WP_161023058.1">
    <property type="nucleotide sequence ID" value="NZ_VSUB01000017.1"/>
</dbReference>
<evidence type="ECO:0000313" key="1">
    <source>
        <dbReference type="EMBL" id="MYY65662.1"/>
    </source>
</evidence>
<evidence type="ECO:0000313" key="2">
    <source>
        <dbReference type="Proteomes" id="UP000471678"/>
    </source>
</evidence>
<sequence length="108" mass="12308">MSHTKHFLEELRVLQESFDQVTAAMGELNTTLNRMLDKEEQDDEAEVAPKRDIQADKEAVRGMLAKQASKGLTKEVKELLKKFGAEKLSDVNPDDYEDLYYSAESLDK</sequence>
<accession>A0A6N9ITG8</accession>
<organism evidence="1 2">
    <name type="scientific">Ligilactobacillus salivarius</name>
    <dbReference type="NCBI Taxonomy" id="1624"/>
    <lineage>
        <taxon>Bacteria</taxon>
        <taxon>Bacillati</taxon>
        <taxon>Bacillota</taxon>
        <taxon>Bacilli</taxon>
        <taxon>Lactobacillales</taxon>
        <taxon>Lactobacillaceae</taxon>
        <taxon>Ligilactobacillus</taxon>
    </lineage>
</organism>
<name>A0A6N9ITG8_9LACO</name>
<reference evidence="1 2" key="1">
    <citation type="journal article" date="2020" name="Food Funct.">
        <title>Screening of Lactobacillus salivarius strains from the feces of Chinese populations and the evaluation of their effects against intestinal inflammation in mice.</title>
        <authorList>
            <person name="Zhai Q."/>
            <person name="Shen X."/>
            <person name="Cen S."/>
            <person name="Zhang C."/>
            <person name="Tian F."/>
            <person name="Zhao J."/>
            <person name="Zhang H."/>
            <person name="Xue Y."/>
            <person name="Chen W."/>
        </authorList>
    </citation>
    <scope>NUCLEOTIDE SEQUENCE [LARGE SCALE GENOMIC DNA]</scope>
    <source>
        <strain evidence="1 2">FYNDL5_1.scaf</strain>
    </source>
</reference>
<evidence type="ECO:0008006" key="3">
    <source>
        <dbReference type="Google" id="ProtNLM"/>
    </source>
</evidence>
<comment type="caution">
    <text evidence="1">The sequence shown here is derived from an EMBL/GenBank/DDBJ whole genome shotgun (WGS) entry which is preliminary data.</text>
</comment>
<dbReference type="AlphaFoldDB" id="A0A6N9ITG8"/>
<dbReference type="Proteomes" id="UP000471678">
    <property type="component" value="Unassembled WGS sequence"/>
</dbReference>
<protein>
    <recommendedName>
        <fullName evidence="3">rRNA biogenesis protein rrp5</fullName>
    </recommendedName>
</protein>